<evidence type="ECO:0000256" key="6">
    <source>
        <dbReference type="ARBA" id="ARBA00022958"/>
    </source>
</evidence>
<keyword evidence="10" id="KW-0407">Ion channel</keyword>
<evidence type="ECO:0000256" key="10">
    <source>
        <dbReference type="ARBA" id="ARBA00023303"/>
    </source>
</evidence>
<evidence type="ECO:0000256" key="8">
    <source>
        <dbReference type="ARBA" id="ARBA00023065"/>
    </source>
</evidence>
<dbReference type="EMBL" id="CAMXCT020002446">
    <property type="protein sequence ID" value="CAL1151572.1"/>
    <property type="molecule type" value="Genomic_DNA"/>
</dbReference>
<reference evidence="15" key="2">
    <citation type="submission" date="2024-04" db="EMBL/GenBank/DDBJ databases">
        <authorList>
            <person name="Chen Y."/>
            <person name="Shah S."/>
            <person name="Dougan E. K."/>
            <person name="Thang M."/>
            <person name="Chan C."/>
        </authorList>
    </citation>
    <scope>NUCLEOTIDE SEQUENCE [LARGE SCALE GENOMIC DNA]</scope>
</reference>
<name>A0A9P1G5M4_9DINO</name>
<dbReference type="AlphaFoldDB" id="A0A9P1G5M4"/>
<dbReference type="InterPro" id="IPR005821">
    <property type="entry name" value="Ion_trans_dom"/>
</dbReference>
<dbReference type="PRINTS" id="PR00169">
    <property type="entry name" value="KCHANNEL"/>
</dbReference>
<dbReference type="EMBL" id="CAMXCT030002446">
    <property type="protein sequence ID" value="CAL4785509.1"/>
    <property type="molecule type" value="Genomic_DNA"/>
</dbReference>
<feature type="transmembrane region" description="Helical" evidence="12">
    <location>
        <begin position="230"/>
        <end position="252"/>
    </location>
</feature>
<feature type="transmembrane region" description="Helical" evidence="12">
    <location>
        <begin position="87"/>
        <end position="110"/>
    </location>
</feature>
<keyword evidence="6" id="KW-0630">Potassium</keyword>
<gene>
    <name evidence="14" type="ORF">C1SCF055_LOCUS24514</name>
</gene>
<keyword evidence="17" id="KW-1185">Reference proteome</keyword>
<comment type="caution">
    <text evidence="14">The sequence shown here is derived from an EMBL/GenBank/DDBJ whole genome shotgun (WGS) entry which is preliminary data.</text>
</comment>
<dbReference type="SUPFAM" id="SSF81324">
    <property type="entry name" value="Voltage-gated potassium channels"/>
    <property type="match status" value="1"/>
</dbReference>
<proteinExistence type="predicted"/>
<dbReference type="EMBL" id="CAMXCT010002446">
    <property type="protein sequence ID" value="CAI3998197.1"/>
    <property type="molecule type" value="Genomic_DNA"/>
</dbReference>
<dbReference type="Proteomes" id="UP001152797">
    <property type="component" value="Unassembled WGS sequence"/>
</dbReference>
<evidence type="ECO:0000256" key="12">
    <source>
        <dbReference type="SAM" id="Phobius"/>
    </source>
</evidence>
<dbReference type="Pfam" id="PF00520">
    <property type="entry name" value="Ion_trans"/>
    <property type="match status" value="1"/>
</dbReference>
<dbReference type="Gene3D" id="1.10.287.70">
    <property type="match status" value="1"/>
</dbReference>
<keyword evidence="9 12" id="KW-0472">Membrane</keyword>
<evidence type="ECO:0000256" key="4">
    <source>
        <dbReference type="ARBA" id="ARBA00022692"/>
    </source>
</evidence>
<keyword evidence="8" id="KW-0406">Ion transport</keyword>
<dbReference type="PANTHER" id="PTHR11537:SF254">
    <property type="entry name" value="POTASSIUM VOLTAGE-GATED CHANNEL PROTEIN SHAB"/>
    <property type="match status" value="1"/>
</dbReference>
<evidence type="ECO:0000259" key="13">
    <source>
        <dbReference type="Pfam" id="PF00520"/>
    </source>
</evidence>
<evidence type="ECO:0000256" key="7">
    <source>
        <dbReference type="ARBA" id="ARBA00022989"/>
    </source>
</evidence>
<feature type="transmembrane region" description="Helical" evidence="12">
    <location>
        <begin position="291"/>
        <end position="315"/>
    </location>
</feature>
<feature type="region of interest" description="Disordered" evidence="11">
    <location>
        <begin position="572"/>
        <end position="591"/>
    </location>
</feature>
<evidence type="ECO:0000256" key="5">
    <source>
        <dbReference type="ARBA" id="ARBA00022826"/>
    </source>
</evidence>
<dbReference type="GO" id="GO:0008076">
    <property type="term" value="C:voltage-gated potassium channel complex"/>
    <property type="evidence" value="ECO:0007669"/>
    <property type="project" value="InterPro"/>
</dbReference>
<evidence type="ECO:0000313" key="16">
    <source>
        <dbReference type="EMBL" id="CAL4785509.1"/>
    </source>
</evidence>
<dbReference type="GO" id="GO:0001508">
    <property type="term" value="P:action potential"/>
    <property type="evidence" value="ECO:0007669"/>
    <property type="project" value="TreeGrafter"/>
</dbReference>
<evidence type="ECO:0000256" key="11">
    <source>
        <dbReference type="SAM" id="MobiDB-lite"/>
    </source>
</evidence>
<feature type="transmembrane region" description="Helical" evidence="12">
    <location>
        <begin position="164"/>
        <end position="187"/>
    </location>
</feature>
<evidence type="ECO:0000256" key="1">
    <source>
        <dbReference type="ARBA" id="ARBA00004141"/>
    </source>
</evidence>
<evidence type="ECO:0000313" key="17">
    <source>
        <dbReference type="Proteomes" id="UP001152797"/>
    </source>
</evidence>
<keyword evidence="3" id="KW-0633">Potassium transport</keyword>
<comment type="subcellular location">
    <subcellularLocation>
        <location evidence="1">Membrane</location>
        <topology evidence="1">Multi-pass membrane protein</topology>
    </subcellularLocation>
</comment>
<evidence type="ECO:0000256" key="2">
    <source>
        <dbReference type="ARBA" id="ARBA00022448"/>
    </source>
</evidence>
<evidence type="ECO:0000256" key="9">
    <source>
        <dbReference type="ARBA" id="ARBA00023136"/>
    </source>
</evidence>
<feature type="transmembrane region" description="Helical" evidence="12">
    <location>
        <begin position="122"/>
        <end position="143"/>
    </location>
</feature>
<dbReference type="InterPro" id="IPR028325">
    <property type="entry name" value="VG_K_chnl"/>
</dbReference>
<keyword evidence="4 12" id="KW-0812">Transmembrane</keyword>
<evidence type="ECO:0000256" key="3">
    <source>
        <dbReference type="ARBA" id="ARBA00022538"/>
    </source>
</evidence>
<feature type="region of interest" description="Disordered" evidence="11">
    <location>
        <begin position="1"/>
        <end position="54"/>
    </location>
</feature>
<keyword evidence="2" id="KW-0813">Transport</keyword>
<feature type="domain" description="Ion transport" evidence="13">
    <location>
        <begin position="99"/>
        <end position="319"/>
    </location>
</feature>
<protein>
    <submittedName>
        <fullName evidence="16">Potassium voltage-gated channel subfamily KQT member 2</fullName>
    </submittedName>
</protein>
<organism evidence="14">
    <name type="scientific">Cladocopium goreaui</name>
    <dbReference type="NCBI Taxonomy" id="2562237"/>
    <lineage>
        <taxon>Eukaryota</taxon>
        <taxon>Sar</taxon>
        <taxon>Alveolata</taxon>
        <taxon>Dinophyceae</taxon>
        <taxon>Suessiales</taxon>
        <taxon>Symbiodiniaceae</taxon>
        <taxon>Cladocopium</taxon>
    </lineage>
</organism>
<reference evidence="14" key="1">
    <citation type="submission" date="2022-10" db="EMBL/GenBank/DDBJ databases">
        <authorList>
            <person name="Chen Y."/>
            <person name="Dougan E. K."/>
            <person name="Chan C."/>
            <person name="Rhodes N."/>
            <person name="Thang M."/>
        </authorList>
    </citation>
    <scope>NUCLEOTIDE SEQUENCE</scope>
</reference>
<evidence type="ECO:0000313" key="14">
    <source>
        <dbReference type="EMBL" id="CAI3998197.1"/>
    </source>
</evidence>
<accession>A0A9P1G5M4</accession>
<dbReference type="GO" id="GO:0005249">
    <property type="term" value="F:voltage-gated potassium channel activity"/>
    <property type="evidence" value="ECO:0007669"/>
    <property type="project" value="InterPro"/>
</dbReference>
<evidence type="ECO:0000313" key="15">
    <source>
        <dbReference type="EMBL" id="CAL1151572.1"/>
    </source>
</evidence>
<sequence length="591" mass="65940">MIHPKVSDGATPRTPHSARVTPRGPQRQSSESSDDEYLERGGSGSDSSANWPEDASLGRRNRAWLRFWVWSFLTTKTYPGDSKRRSCILWVTATAYQFLMACAVVFLLVLDSTTQVTVTTPAYWYSELVLTCIWSVEYVLRFWSCVEGQAEVPTSHLRRCKVRLRAMLHPLMLIDLVSLISLVVDLMIDSNQLRGLGALRMMRVFTLLRLERDWRICDPLLAVVAQEGRLLGGAVAIALTMLMCCSIVMFYVEAPSNPKFGSVADCLWWGTTALTTVGYGDLYPESAMGRIVASITAFLGIGLFALPAGIITAGFRNEQMRRHNGKSGMASPSADEEELKDLLLGLHRRMDAFDGRLQAMQLELTAIRAETILLWDYLIGDPDNFKKNSFENRHEFEKLSRLKRANDHTAGCPRYLGRTSSYMEFGEVAAGGDDKVGDGETKPIGLAPDAESSDMLPASGWAPLVPAGDRGIRLLQVILQEGKRHFKALLVRFEESSDGYYRWNGPQAEEKRPNSPEWKPVVWNPVLESFCSPSMKLPNGEPRPLPNKVCAWLRGRCMKKLVSIKHSMEITPCGNPESPERSGILLGKSMV</sequence>
<dbReference type="PANTHER" id="PTHR11537">
    <property type="entry name" value="VOLTAGE-GATED POTASSIUM CHANNEL"/>
    <property type="match status" value="1"/>
</dbReference>
<dbReference type="OrthoDB" id="312411at2759"/>
<keyword evidence="5" id="KW-0631">Potassium channel</keyword>
<keyword evidence="7 12" id="KW-1133">Transmembrane helix</keyword>